<evidence type="ECO:0000313" key="2">
    <source>
        <dbReference type="Proteomes" id="UP000265520"/>
    </source>
</evidence>
<evidence type="ECO:0000313" key="1">
    <source>
        <dbReference type="EMBL" id="MCH88324.1"/>
    </source>
</evidence>
<accession>A0A392MPX6</accession>
<reference evidence="1 2" key="1">
    <citation type="journal article" date="2018" name="Front. Plant Sci.">
        <title>Red Clover (Trifolium pratense) and Zigzag Clover (T. medium) - A Picture of Genomic Similarities and Differences.</title>
        <authorList>
            <person name="Dluhosova J."/>
            <person name="Istvanek J."/>
            <person name="Nedelnik J."/>
            <person name="Repkova J."/>
        </authorList>
    </citation>
    <scope>NUCLEOTIDE SEQUENCE [LARGE SCALE GENOMIC DNA]</scope>
    <source>
        <strain evidence="2">cv. 10/8</strain>
        <tissue evidence="1">Leaf</tissue>
    </source>
</reference>
<dbReference type="InterPro" id="IPR053151">
    <property type="entry name" value="RNase_H-like"/>
</dbReference>
<organism evidence="1 2">
    <name type="scientific">Trifolium medium</name>
    <dbReference type="NCBI Taxonomy" id="97028"/>
    <lineage>
        <taxon>Eukaryota</taxon>
        <taxon>Viridiplantae</taxon>
        <taxon>Streptophyta</taxon>
        <taxon>Embryophyta</taxon>
        <taxon>Tracheophyta</taxon>
        <taxon>Spermatophyta</taxon>
        <taxon>Magnoliopsida</taxon>
        <taxon>eudicotyledons</taxon>
        <taxon>Gunneridae</taxon>
        <taxon>Pentapetalae</taxon>
        <taxon>rosids</taxon>
        <taxon>fabids</taxon>
        <taxon>Fabales</taxon>
        <taxon>Fabaceae</taxon>
        <taxon>Papilionoideae</taxon>
        <taxon>50 kb inversion clade</taxon>
        <taxon>NPAAA clade</taxon>
        <taxon>Hologalegina</taxon>
        <taxon>IRL clade</taxon>
        <taxon>Trifolieae</taxon>
        <taxon>Trifolium</taxon>
    </lineage>
</organism>
<proteinExistence type="predicted"/>
<keyword evidence="2" id="KW-1185">Reference proteome</keyword>
<gene>
    <name evidence="1" type="ORF">A2U01_0009208</name>
</gene>
<dbReference type="PANTHER" id="PTHR47723">
    <property type="entry name" value="OS05G0353850 PROTEIN"/>
    <property type="match status" value="1"/>
</dbReference>
<dbReference type="AlphaFoldDB" id="A0A392MPX6"/>
<protein>
    <submittedName>
        <fullName evidence="1">Ribonuclease H</fullName>
    </submittedName>
</protein>
<sequence>KVVTASNSSVSMIAWTAPKDTFVKLNTDGACKINTAAGCGGCKWFGMDPCKVILVLLAKQIWRLLALDWIVEIEHSYREAKMCADALANIGCSLGEEMIFFDVCPPQIREICEKDRMGFPTPRLILM</sequence>
<dbReference type="PANTHER" id="PTHR47723:SF19">
    <property type="entry name" value="POLYNUCLEOTIDYL TRANSFERASE, RIBONUCLEASE H-LIKE SUPERFAMILY PROTEIN"/>
    <property type="match status" value="1"/>
</dbReference>
<dbReference type="EMBL" id="LXQA010013948">
    <property type="protein sequence ID" value="MCH88324.1"/>
    <property type="molecule type" value="Genomic_DNA"/>
</dbReference>
<dbReference type="Proteomes" id="UP000265520">
    <property type="component" value="Unassembled WGS sequence"/>
</dbReference>
<comment type="caution">
    <text evidence="1">The sequence shown here is derived from an EMBL/GenBank/DDBJ whole genome shotgun (WGS) entry which is preliminary data.</text>
</comment>
<name>A0A392MPX6_9FABA</name>
<feature type="non-terminal residue" evidence="1">
    <location>
        <position position="1"/>
    </location>
</feature>